<feature type="domain" description="RRM" evidence="4">
    <location>
        <begin position="150"/>
        <end position="227"/>
    </location>
</feature>
<dbReference type="Proteomes" id="UP001605036">
    <property type="component" value="Unassembled WGS sequence"/>
</dbReference>
<proteinExistence type="predicted"/>
<dbReference type="SUPFAM" id="SSF54928">
    <property type="entry name" value="RNA-binding domain, RBD"/>
    <property type="match status" value="1"/>
</dbReference>
<evidence type="ECO:0000256" key="1">
    <source>
        <dbReference type="ARBA" id="ARBA00022884"/>
    </source>
</evidence>
<sequence length="307" mass="32668">MSLDDLIKTNKQVGRGGGRGGKAISRRGAANASAGGGYSGGGKISGPARRLTNRTSARPNPYATAKASKRHSLMHPLIGNARQRFILGCTAASYERWRARSYIWLIIPDTSWEESLRRAPDTTWQHDLYEDGTGVGITPGGRGLGIETGTKLYISNLDYGVSNDDIKELFSEVGDLKRCSIHYDRSGRSKGTAEVVFSRRADAVAALKRYNNVQLDGKPMKIELIGTNLSTGAPSRAANGALAAAGGRGRTVVMTPGFARAAAAASLERRAVASGSNRGRGVPTVEKTAEDLDAELESYHAEAMQTS</sequence>
<dbReference type="Gene3D" id="3.30.70.330">
    <property type="match status" value="1"/>
</dbReference>
<feature type="compositionally biased region" description="Low complexity" evidence="3">
    <location>
        <begin position="22"/>
        <end position="33"/>
    </location>
</feature>
<dbReference type="PANTHER" id="PTHR19965:SF35">
    <property type="entry name" value="RNA ANNEALING PROTEIN YRA1"/>
    <property type="match status" value="1"/>
</dbReference>
<name>A0ABD1Z3Q9_9MARC</name>
<reference evidence="5 6" key="1">
    <citation type="submission" date="2024-09" db="EMBL/GenBank/DDBJ databases">
        <title>Chromosome-scale assembly of Riccia fluitans.</title>
        <authorList>
            <person name="Paukszto L."/>
            <person name="Sawicki J."/>
            <person name="Karawczyk K."/>
            <person name="Piernik-Szablinska J."/>
            <person name="Szczecinska M."/>
            <person name="Mazdziarz M."/>
        </authorList>
    </citation>
    <scope>NUCLEOTIDE SEQUENCE [LARGE SCALE GENOMIC DNA]</scope>
    <source>
        <strain evidence="5">Rf_01</strain>
        <tissue evidence="5">Aerial parts of the thallus</tissue>
    </source>
</reference>
<dbReference type="PANTHER" id="PTHR19965">
    <property type="entry name" value="RNA AND EXPORT FACTOR BINDING PROTEIN"/>
    <property type="match status" value="1"/>
</dbReference>
<dbReference type="GO" id="GO:0003723">
    <property type="term" value="F:RNA binding"/>
    <property type="evidence" value="ECO:0007669"/>
    <property type="project" value="UniProtKB-UniRule"/>
</dbReference>
<evidence type="ECO:0000259" key="4">
    <source>
        <dbReference type="PROSITE" id="PS50102"/>
    </source>
</evidence>
<dbReference type="InterPro" id="IPR051229">
    <property type="entry name" value="ALYREF_mRNA_export"/>
</dbReference>
<dbReference type="CDD" id="cd12680">
    <property type="entry name" value="RRM_THOC4"/>
    <property type="match status" value="1"/>
</dbReference>
<evidence type="ECO:0000256" key="3">
    <source>
        <dbReference type="SAM" id="MobiDB-lite"/>
    </source>
</evidence>
<dbReference type="InterPro" id="IPR035979">
    <property type="entry name" value="RBD_domain_sf"/>
</dbReference>
<feature type="compositionally biased region" description="Gly residues" evidence="3">
    <location>
        <begin position="34"/>
        <end position="44"/>
    </location>
</feature>
<gene>
    <name evidence="5" type="ORF">R1flu_009626</name>
</gene>
<dbReference type="EMBL" id="JBHFFA010000002">
    <property type="protein sequence ID" value="KAL2642039.1"/>
    <property type="molecule type" value="Genomic_DNA"/>
</dbReference>
<protein>
    <recommendedName>
        <fullName evidence="4">RRM domain-containing protein</fullName>
    </recommendedName>
</protein>
<dbReference type="InterPro" id="IPR012677">
    <property type="entry name" value="Nucleotide-bd_a/b_plait_sf"/>
</dbReference>
<dbReference type="SMART" id="SM00360">
    <property type="entry name" value="RRM"/>
    <property type="match status" value="1"/>
</dbReference>
<dbReference type="Pfam" id="PF00076">
    <property type="entry name" value="RRM_1"/>
    <property type="match status" value="1"/>
</dbReference>
<evidence type="ECO:0000256" key="2">
    <source>
        <dbReference type="PROSITE-ProRule" id="PRU00176"/>
    </source>
</evidence>
<feature type="region of interest" description="Disordered" evidence="3">
    <location>
        <begin position="1"/>
        <end position="68"/>
    </location>
</feature>
<dbReference type="AlphaFoldDB" id="A0ABD1Z3Q9"/>
<keyword evidence="1 2" id="KW-0694">RNA-binding</keyword>
<dbReference type="SMART" id="SM01218">
    <property type="entry name" value="FoP_duplication"/>
    <property type="match status" value="1"/>
</dbReference>
<dbReference type="InterPro" id="IPR000504">
    <property type="entry name" value="RRM_dom"/>
</dbReference>
<organism evidence="5 6">
    <name type="scientific">Riccia fluitans</name>
    <dbReference type="NCBI Taxonomy" id="41844"/>
    <lineage>
        <taxon>Eukaryota</taxon>
        <taxon>Viridiplantae</taxon>
        <taxon>Streptophyta</taxon>
        <taxon>Embryophyta</taxon>
        <taxon>Marchantiophyta</taxon>
        <taxon>Marchantiopsida</taxon>
        <taxon>Marchantiidae</taxon>
        <taxon>Marchantiales</taxon>
        <taxon>Ricciaceae</taxon>
        <taxon>Riccia</taxon>
    </lineage>
</organism>
<accession>A0ABD1Z3Q9</accession>
<dbReference type="PROSITE" id="PS50102">
    <property type="entry name" value="RRM"/>
    <property type="match status" value="1"/>
</dbReference>
<evidence type="ECO:0000313" key="6">
    <source>
        <dbReference type="Proteomes" id="UP001605036"/>
    </source>
</evidence>
<evidence type="ECO:0000313" key="5">
    <source>
        <dbReference type="EMBL" id="KAL2642039.1"/>
    </source>
</evidence>
<keyword evidence="6" id="KW-1185">Reference proteome</keyword>
<dbReference type="InterPro" id="IPR025715">
    <property type="entry name" value="FoP_C"/>
</dbReference>
<comment type="caution">
    <text evidence="5">The sequence shown here is derived from an EMBL/GenBank/DDBJ whole genome shotgun (WGS) entry which is preliminary data.</text>
</comment>